<sequence length="696" mass="77687">MDNYLPTETEFVFPTPSQIYASPTSLTTSFVNLQIRATSSDDESSSSSKKHTTRKHTKSRCNDAQRCETGSSTTPLTIALAVTIPTVVFLSIIGFFMFRSYKKGRAESKDDNDPDFYGETTILPDYPSTRPTGPNDDSLYSHGQNPFALDNARYPSAALAKYNNPSQSRSMSRGSPSMNTVQADPYYESFTLPYSHNLGSKQSLDEFAKNLGSEYQAYQISSRPGSRPQSPYRSTNSSALNLAHNDPKMRHLTEKSTNSYEGETTDSPYSYNETKVNTDNILDDEQSVVTRDVFADPERSTQQQHTDKRNSDMSYLEDEPEHLNTTHDSVLRSQEEATGDQTDDGDDDETAATTSKGVNFDAKADDEDEEEDEDIKRMKSVYKVYFDRENSVKKPGNTIKAPSIDVPPLPDVDIDSTIQQLESEDKVGELEQPVGHLGDDQSSSEVKKPRAVSSVYSTVPLQFDQYQQQSQPHQQYQQYPPQQYNQYQQPRQQYQQPYQQQYPPQQYNQPPSRGSPRLHPQYSGHRQPPVELPPLQTVPTPSKIDYGSVVSSTEYAPTKSLTGGTRENLTVKPFNPLHYSDQIFSPTSPSSPTFSQFQAPDQFKDAAPPSPHHLTRQSVVMVDPVGIGKQKIYRPAGSFSQMNSANSSRAGSLTSQSQYPQPSIAASTSDAELLPRSGSKADLRQQLGASENYNFM</sequence>
<feature type="compositionally biased region" description="Basic and acidic residues" evidence="1">
    <location>
        <begin position="245"/>
        <end position="254"/>
    </location>
</feature>
<keyword evidence="2" id="KW-0472">Membrane</keyword>
<feature type="compositionally biased region" description="Polar residues" evidence="1">
    <location>
        <begin position="219"/>
        <end position="240"/>
    </location>
</feature>
<feature type="compositionally biased region" description="Basic residues" evidence="1">
    <location>
        <begin position="48"/>
        <end position="59"/>
    </location>
</feature>
<feature type="compositionally biased region" description="Polar residues" evidence="1">
    <location>
        <begin position="687"/>
        <end position="696"/>
    </location>
</feature>
<feature type="region of interest" description="Disordered" evidence="1">
    <location>
        <begin position="219"/>
        <end position="546"/>
    </location>
</feature>
<dbReference type="AlphaFoldDB" id="A0A061AH61"/>
<feature type="compositionally biased region" description="Low complexity" evidence="1">
    <location>
        <begin position="584"/>
        <end position="598"/>
    </location>
</feature>
<feature type="compositionally biased region" description="Basic and acidic residues" evidence="1">
    <location>
        <begin position="321"/>
        <end position="335"/>
    </location>
</feature>
<dbReference type="PhylomeDB" id="A0A061AH61"/>
<dbReference type="Pfam" id="PF08693">
    <property type="entry name" value="SKG6"/>
    <property type="match status" value="2"/>
</dbReference>
<name>A0A061AH61_CYBFA</name>
<feature type="compositionally biased region" description="Acidic residues" evidence="1">
    <location>
        <begin position="364"/>
        <end position="373"/>
    </location>
</feature>
<dbReference type="VEuPathDB" id="FungiDB:BON22_0591"/>
<feature type="region of interest" description="Disordered" evidence="1">
    <location>
        <begin position="633"/>
        <end position="696"/>
    </location>
</feature>
<accession>A0A061AH61</accession>
<feature type="compositionally biased region" description="Acidic residues" evidence="1">
    <location>
        <begin position="337"/>
        <end position="350"/>
    </location>
</feature>
<feature type="region of interest" description="Disordered" evidence="1">
    <location>
        <begin position="37"/>
        <end position="72"/>
    </location>
</feature>
<organism evidence="3">
    <name type="scientific">Cyberlindnera fabianii</name>
    <name type="common">Yeast</name>
    <name type="synonym">Hansenula fabianii</name>
    <dbReference type="NCBI Taxonomy" id="36022"/>
    <lineage>
        <taxon>Eukaryota</taxon>
        <taxon>Fungi</taxon>
        <taxon>Dikarya</taxon>
        <taxon>Ascomycota</taxon>
        <taxon>Saccharomycotina</taxon>
        <taxon>Saccharomycetes</taxon>
        <taxon>Phaffomycetales</taxon>
        <taxon>Phaffomycetaceae</taxon>
        <taxon>Cyberlindnera</taxon>
    </lineage>
</organism>
<gene>
    <name evidence="3" type="ORF">CYFA0S_01e05534g</name>
</gene>
<feature type="region of interest" description="Disordered" evidence="1">
    <location>
        <begin position="582"/>
        <end position="615"/>
    </location>
</feature>
<feature type="region of interest" description="Disordered" evidence="1">
    <location>
        <begin position="105"/>
        <end position="146"/>
    </location>
</feature>
<feature type="compositionally biased region" description="Polar residues" evidence="1">
    <location>
        <begin position="255"/>
        <end position="280"/>
    </location>
</feature>
<feature type="compositionally biased region" description="Low complexity" evidence="1">
    <location>
        <begin position="465"/>
        <end position="511"/>
    </location>
</feature>
<evidence type="ECO:0000256" key="1">
    <source>
        <dbReference type="SAM" id="MobiDB-lite"/>
    </source>
</evidence>
<evidence type="ECO:0000256" key="2">
    <source>
        <dbReference type="SAM" id="Phobius"/>
    </source>
</evidence>
<dbReference type="OrthoDB" id="4035953at2759"/>
<protein>
    <submittedName>
        <fullName evidence="3">CYFA0S01e05534g1_1</fullName>
    </submittedName>
</protein>
<feature type="compositionally biased region" description="Basic and acidic residues" evidence="1">
    <location>
        <begin position="293"/>
        <end position="311"/>
    </location>
</feature>
<dbReference type="EMBL" id="LK052886">
    <property type="protein sequence ID" value="CDR36913.1"/>
    <property type="molecule type" value="Genomic_DNA"/>
</dbReference>
<keyword evidence="2" id="KW-0812">Transmembrane</keyword>
<keyword evidence="2" id="KW-1133">Transmembrane helix</keyword>
<feature type="compositionally biased region" description="Polar residues" evidence="1">
    <location>
        <begin position="638"/>
        <end position="670"/>
    </location>
</feature>
<proteinExistence type="predicted"/>
<evidence type="ECO:0000313" key="3">
    <source>
        <dbReference type="EMBL" id="CDR36913.1"/>
    </source>
</evidence>
<reference evidence="3" key="1">
    <citation type="journal article" date="2014" name="Genome Announc.">
        <title>Genome sequence of the yeast Cyberlindnera fabianii (Hansenula fabianii).</title>
        <authorList>
            <person name="Freel K.C."/>
            <person name="Sarilar V."/>
            <person name="Neuveglise C."/>
            <person name="Devillers H."/>
            <person name="Friedrich A."/>
            <person name="Schacherer J."/>
        </authorList>
    </citation>
    <scope>NUCLEOTIDE SEQUENCE</scope>
    <source>
        <strain evidence="3">YJS4271</strain>
    </source>
</reference>
<feature type="transmembrane region" description="Helical" evidence="2">
    <location>
        <begin position="78"/>
        <end position="98"/>
    </location>
</feature>
<dbReference type="InterPro" id="IPR014805">
    <property type="entry name" value="SKG6/TOS2-like"/>
</dbReference>